<dbReference type="KEGG" id="ddi:DDB_G0284705"/>
<proteinExistence type="predicted"/>
<dbReference type="Proteomes" id="UP000002195">
    <property type="component" value="Unassembled WGS sequence"/>
</dbReference>
<evidence type="ECO:0000313" key="1">
    <source>
        <dbReference type="EMBL" id="EAL65122.1"/>
    </source>
</evidence>
<dbReference type="InParanoid" id="Q54P88"/>
<dbReference type="VEuPathDB" id="AmoebaDB:DDB_G0284705"/>
<dbReference type="dictyBase" id="DDB_G0284705"/>
<dbReference type="eggNOG" id="ENOG502RBV3">
    <property type="taxonomic scope" value="Eukaryota"/>
</dbReference>
<reference evidence="1 2" key="1">
    <citation type="journal article" date="2005" name="Nature">
        <title>The genome of the social amoeba Dictyostelium discoideum.</title>
        <authorList>
            <consortium name="The Dictyostelium discoideum Sequencing Consortium"/>
            <person name="Eichinger L."/>
            <person name="Pachebat J.A."/>
            <person name="Glockner G."/>
            <person name="Rajandream M.A."/>
            <person name="Sucgang R."/>
            <person name="Berriman M."/>
            <person name="Song J."/>
            <person name="Olsen R."/>
            <person name="Szafranski K."/>
            <person name="Xu Q."/>
            <person name="Tunggal B."/>
            <person name="Kummerfeld S."/>
            <person name="Madera M."/>
            <person name="Konfortov B.A."/>
            <person name="Rivero F."/>
            <person name="Bankier A.T."/>
            <person name="Lehmann R."/>
            <person name="Hamlin N."/>
            <person name="Davies R."/>
            <person name="Gaudet P."/>
            <person name="Fey P."/>
            <person name="Pilcher K."/>
            <person name="Chen G."/>
            <person name="Saunders D."/>
            <person name="Sodergren E."/>
            <person name="Davis P."/>
            <person name="Kerhornou A."/>
            <person name="Nie X."/>
            <person name="Hall N."/>
            <person name="Anjard C."/>
            <person name="Hemphill L."/>
            <person name="Bason N."/>
            <person name="Farbrother P."/>
            <person name="Desany B."/>
            <person name="Just E."/>
            <person name="Morio T."/>
            <person name="Rost R."/>
            <person name="Churcher C."/>
            <person name="Cooper J."/>
            <person name="Haydock S."/>
            <person name="van Driessche N."/>
            <person name="Cronin A."/>
            <person name="Goodhead I."/>
            <person name="Muzny D."/>
            <person name="Mourier T."/>
            <person name="Pain A."/>
            <person name="Lu M."/>
            <person name="Harper D."/>
            <person name="Lindsay R."/>
            <person name="Hauser H."/>
            <person name="James K."/>
            <person name="Quiles M."/>
            <person name="Madan Babu M."/>
            <person name="Saito T."/>
            <person name="Buchrieser C."/>
            <person name="Wardroper A."/>
            <person name="Felder M."/>
            <person name="Thangavelu M."/>
            <person name="Johnson D."/>
            <person name="Knights A."/>
            <person name="Loulseged H."/>
            <person name="Mungall K."/>
            <person name="Oliver K."/>
            <person name="Price C."/>
            <person name="Quail M.A."/>
            <person name="Urushihara H."/>
            <person name="Hernandez J."/>
            <person name="Rabbinowitsch E."/>
            <person name="Steffen D."/>
            <person name="Sanders M."/>
            <person name="Ma J."/>
            <person name="Kohara Y."/>
            <person name="Sharp S."/>
            <person name="Simmonds M."/>
            <person name="Spiegler S."/>
            <person name="Tivey A."/>
            <person name="Sugano S."/>
            <person name="White B."/>
            <person name="Walker D."/>
            <person name="Woodward J."/>
            <person name="Winckler T."/>
            <person name="Tanaka Y."/>
            <person name="Shaulsky G."/>
            <person name="Schleicher M."/>
            <person name="Weinstock G."/>
            <person name="Rosenthal A."/>
            <person name="Cox E.C."/>
            <person name="Chisholm R.L."/>
            <person name="Gibbs R."/>
            <person name="Loomis W.F."/>
            <person name="Platzer M."/>
            <person name="Kay R.R."/>
            <person name="Williams J."/>
            <person name="Dear P.H."/>
            <person name="Noegel A.A."/>
            <person name="Barrell B."/>
            <person name="Kuspa A."/>
        </authorList>
    </citation>
    <scope>NUCLEOTIDE SEQUENCE [LARGE SCALE GENOMIC DNA]</scope>
    <source>
        <strain evidence="1 2">AX4</strain>
    </source>
</reference>
<dbReference type="AlphaFoldDB" id="Q54P88"/>
<dbReference type="SMR" id="Q54P88"/>
<sequence>MSDIQYSKYVSNQYGFELEYPSNWIVKEHSAMFLASFMESNDKNSPSLNVTIQNLEGSTGSDQSMTPKQLLDISIQQIQQINATHIETGSCKIGSNSADFLSYYAPEQKVRNKQCFFIKNNNVFIISYTSSNGEFTKNLPALEHCCKTFKNFEAKGFKYTQMEAFTSSIKSSSSAATYYYQYWVPKTWKSKKESKHQEYTDSSNNLSLVVEVQNKTNTPQVKETKKSTTITNNKHHFHYDVTIEDIHLSLVFTCLENESNSWEPLFERFIADLKIGTSFLESPVYNRFYNFIFKFYVHIPKSFAMDPRSSNFTSLIFLDQDYPMYPIFNITLEDLGAPIKLEQYKDLLLSFYENSVENARIISQDPARIDNYRALRINMDGRDPEIDKDCKVIIQCAVVQRTKGLLLNLRLPKNIFDTAYKKYFYIFPSLVFYN</sequence>
<name>Q54P88_DICDI</name>
<evidence type="ECO:0000313" key="2">
    <source>
        <dbReference type="Proteomes" id="UP000002195"/>
    </source>
</evidence>
<keyword evidence="2" id="KW-1185">Reference proteome</keyword>
<comment type="caution">
    <text evidence="1">The sequence shown here is derived from an EMBL/GenBank/DDBJ whole genome shotgun (WGS) entry which is preliminary data.</text>
</comment>
<organism evidence="1 2">
    <name type="scientific">Dictyostelium discoideum</name>
    <name type="common">Social amoeba</name>
    <dbReference type="NCBI Taxonomy" id="44689"/>
    <lineage>
        <taxon>Eukaryota</taxon>
        <taxon>Amoebozoa</taxon>
        <taxon>Evosea</taxon>
        <taxon>Eumycetozoa</taxon>
        <taxon>Dictyostelia</taxon>
        <taxon>Dictyosteliales</taxon>
        <taxon>Dictyosteliaceae</taxon>
        <taxon>Dictyostelium</taxon>
    </lineage>
</organism>
<dbReference type="FunCoup" id="Q54P88">
    <property type="interactions" value="362"/>
</dbReference>
<dbReference type="PaxDb" id="44689-DDB0231540"/>
<dbReference type="EMBL" id="AAFI02000070">
    <property type="protein sequence ID" value="EAL65122.1"/>
    <property type="molecule type" value="Genomic_DNA"/>
</dbReference>
<dbReference type="HOGENOM" id="CLU_632282_0_0_1"/>
<accession>Q54P88</accession>
<dbReference type="RefSeq" id="XP_638487.1">
    <property type="nucleotide sequence ID" value="XM_633395.1"/>
</dbReference>
<dbReference type="OMA" id="IIQCAVV"/>
<dbReference type="Gene3D" id="3.40.1000.10">
    <property type="entry name" value="Mog1/PsbP, alpha/beta/alpha sandwich"/>
    <property type="match status" value="1"/>
</dbReference>
<gene>
    <name evidence="1" type="ORF">DDB_G0284705</name>
</gene>
<protein>
    <submittedName>
        <fullName evidence="1">Uncharacterized protein</fullName>
    </submittedName>
</protein>
<dbReference type="GeneID" id="8624739"/>